<gene>
    <name evidence="1" type="ORF">HK17_03795</name>
</gene>
<dbReference type="AlphaFoldDB" id="A0A252AVR0"/>
<evidence type="ECO:0000313" key="2">
    <source>
        <dbReference type="Proteomes" id="UP000194641"/>
    </source>
</evidence>
<dbReference type="InterPro" id="IPR002060">
    <property type="entry name" value="Squ/phyt_synthse"/>
</dbReference>
<protein>
    <submittedName>
        <fullName evidence="1">Phytoene synthase</fullName>
    </submittedName>
</protein>
<proteinExistence type="predicted"/>
<comment type="caution">
    <text evidence="1">The sequence shown here is derived from an EMBL/GenBank/DDBJ whole genome shotgun (WGS) entry which is preliminary data.</text>
</comment>
<sequence length="250" mass="27216">MTRNRAAKMHLLEERARQADPDRTLCARFLPVGIRPAVWSLILFHDELVRALAPARSAAVAGPIAGFVRLQWWREVLDGQRPPDHELAPAIMHAIEGGVFQQATLLRLIDARETELIPNTDKAAWQSMMRHGAGGVQRAVGEALGIKDEALLASLEACGAAYGAGAMLRHWPKLQQSGRFLCPEGEDGLKEAGQIFLAQAEVFSFPKETHVAFLPSILAQRDLARGSQQAGQPRGLGDRMAVMKAGFFGG</sequence>
<accession>A0A252AVR0</accession>
<organism evidence="1 2">
    <name type="scientific">Acetobacter indonesiensis</name>
    <dbReference type="NCBI Taxonomy" id="104101"/>
    <lineage>
        <taxon>Bacteria</taxon>
        <taxon>Pseudomonadati</taxon>
        <taxon>Pseudomonadota</taxon>
        <taxon>Alphaproteobacteria</taxon>
        <taxon>Acetobacterales</taxon>
        <taxon>Acetobacteraceae</taxon>
        <taxon>Acetobacter</taxon>
    </lineage>
</organism>
<dbReference type="InterPro" id="IPR008949">
    <property type="entry name" value="Isoprenoid_synthase_dom_sf"/>
</dbReference>
<dbReference type="RefSeq" id="WP_048844988.1">
    <property type="nucleotide sequence ID" value="NZ_BAMW01000007.1"/>
</dbReference>
<reference evidence="2" key="1">
    <citation type="submission" date="2014-06" db="EMBL/GenBank/DDBJ databases">
        <authorList>
            <person name="Winans N.J."/>
            <person name="Newell P.D."/>
            <person name="Douglas A.E."/>
        </authorList>
    </citation>
    <scope>NUCLEOTIDE SEQUENCE [LARGE SCALE GENOMIC DNA]</scope>
</reference>
<dbReference type="Proteomes" id="UP000194641">
    <property type="component" value="Unassembled WGS sequence"/>
</dbReference>
<dbReference type="Gene3D" id="1.10.600.10">
    <property type="entry name" value="Farnesyl Diphosphate Synthase"/>
    <property type="match status" value="1"/>
</dbReference>
<dbReference type="SUPFAM" id="SSF48576">
    <property type="entry name" value="Terpenoid synthases"/>
    <property type="match status" value="1"/>
</dbReference>
<name>A0A252AVR0_9PROT</name>
<dbReference type="Pfam" id="PF00494">
    <property type="entry name" value="SQS_PSY"/>
    <property type="match status" value="1"/>
</dbReference>
<evidence type="ECO:0000313" key="1">
    <source>
        <dbReference type="EMBL" id="OUI94670.1"/>
    </source>
</evidence>
<dbReference type="EMBL" id="JOPA01000015">
    <property type="protein sequence ID" value="OUI94670.1"/>
    <property type="molecule type" value="Genomic_DNA"/>
</dbReference>